<dbReference type="Gene3D" id="3.40.50.1580">
    <property type="entry name" value="Nucleoside phosphorylase domain"/>
    <property type="match status" value="2"/>
</dbReference>
<keyword evidence="4" id="KW-1185">Reference proteome</keyword>
<protein>
    <recommendedName>
        <fullName evidence="2">Winged helix-turn-helix domain-containing protein</fullName>
    </recommendedName>
</protein>
<dbReference type="Pfam" id="PF22979">
    <property type="entry name" value="HTH_69"/>
    <property type="match status" value="1"/>
</dbReference>
<accession>A0ABD2IRH1</accession>
<dbReference type="PANTHER" id="PTHR47705">
    <property type="entry name" value="AGAP000321-PA"/>
    <property type="match status" value="1"/>
</dbReference>
<proteinExistence type="predicted"/>
<dbReference type="AlphaFoldDB" id="A0ABD2IRH1"/>
<gene>
    <name evidence="3" type="ORF">niasHS_014172</name>
</gene>
<evidence type="ECO:0000313" key="3">
    <source>
        <dbReference type="EMBL" id="KAL3079890.1"/>
    </source>
</evidence>
<feature type="region of interest" description="Disordered" evidence="1">
    <location>
        <begin position="481"/>
        <end position="563"/>
    </location>
</feature>
<feature type="compositionally biased region" description="Polar residues" evidence="1">
    <location>
        <begin position="502"/>
        <end position="522"/>
    </location>
</feature>
<dbReference type="PANTHER" id="PTHR47705:SF1">
    <property type="entry name" value="PNP_UDP_1 DOMAIN-CONTAINING PROTEIN"/>
    <property type="match status" value="1"/>
</dbReference>
<dbReference type="SUPFAM" id="SSF53167">
    <property type="entry name" value="Purine and uridine phosphorylases"/>
    <property type="match status" value="1"/>
</dbReference>
<reference evidence="3 4" key="1">
    <citation type="submission" date="2024-10" db="EMBL/GenBank/DDBJ databases">
        <authorList>
            <person name="Kim D."/>
        </authorList>
    </citation>
    <scope>NUCLEOTIDE SEQUENCE [LARGE SCALE GENOMIC DNA]</scope>
    <source>
        <strain evidence="3">Taebaek</strain>
    </source>
</reference>
<evidence type="ECO:0000256" key="1">
    <source>
        <dbReference type="SAM" id="MobiDB-lite"/>
    </source>
</evidence>
<sequence length="644" mass="71518">MMCHLLVLSPLVQSPEYNLIRIERTNEPKDDAQFIASGPYKGIVINKLTNDYEAYPTEFPCSFSVWISSDGGQTLRQEIRSFRFCFYSDVPATNRAALSNRFIRNLLEDTFPKDYANFFKSLLRLMQNDFSQLRAIDVELKFAVGKEQMPMPSAKQLANDGEMENLSSGHVQEALEHAYPNSVQEEVLAYSLRCTLDELQTFLDQLESDGIVERVPDQSGEWIRKASNVPQPNFVAKNPPKIALITCLFPEKLCVDTIVENSSTEHKYSNTGDSNIFTEGEIAGHRIVATKLSMIGTDREAATSAGSITTRLLGKYQHVEHVIIVGVAGGQAHLTDPEMHIRLGDVVISQEEMDENATDGRIGAYVYAHNIESDPKAKEIRFEVHNLSPKVNALAAAVRNANKPRFLDAWHANAQSLIGRLNDKHRDQQLDFSRPPATSDVILQLTNNGNILVFPHPNESRTNPLYHLGPVGSMVTFYKRPDEDEDSNKKQKPPTPPLKPTNRFSFGKGNQNGPSLDNTNGVGSNGPMLSPGNVGDESNDSEEKAKESAADTSLNSESAADGSRDVRLVNERLREKFRLHYHLRAFDAGFDAVIAAIEGSRVDSWLLVRGVSDYQQGSSKQGKVWQNYAAANAVALVETILQNI</sequence>
<organism evidence="3 4">
    <name type="scientific">Heterodera schachtii</name>
    <name type="common">Sugarbeet cyst nematode worm</name>
    <name type="synonym">Tylenchus schachtii</name>
    <dbReference type="NCBI Taxonomy" id="97005"/>
    <lineage>
        <taxon>Eukaryota</taxon>
        <taxon>Metazoa</taxon>
        <taxon>Ecdysozoa</taxon>
        <taxon>Nematoda</taxon>
        <taxon>Chromadorea</taxon>
        <taxon>Rhabditida</taxon>
        <taxon>Tylenchina</taxon>
        <taxon>Tylenchomorpha</taxon>
        <taxon>Tylenchoidea</taxon>
        <taxon>Heteroderidae</taxon>
        <taxon>Heteroderinae</taxon>
        <taxon>Heterodera</taxon>
    </lineage>
</organism>
<dbReference type="InterPro" id="IPR035994">
    <property type="entry name" value="Nucleoside_phosphorylase_sf"/>
</dbReference>
<evidence type="ECO:0000313" key="4">
    <source>
        <dbReference type="Proteomes" id="UP001620645"/>
    </source>
</evidence>
<feature type="domain" description="Winged helix-turn-helix" evidence="2">
    <location>
        <begin position="160"/>
        <end position="225"/>
    </location>
</feature>
<dbReference type="InterPro" id="IPR055121">
    <property type="entry name" value="HTH_69"/>
</dbReference>
<dbReference type="Proteomes" id="UP001620645">
    <property type="component" value="Unassembled WGS sequence"/>
</dbReference>
<name>A0ABD2IRH1_HETSC</name>
<evidence type="ECO:0000259" key="2">
    <source>
        <dbReference type="Pfam" id="PF22979"/>
    </source>
</evidence>
<comment type="caution">
    <text evidence="3">The sequence shown here is derived from an EMBL/GenBank/DDBJ whole genome shotgun (WGS) entry which is preliminary data.</text>
</comment>
<dbReference type="EMBL" id="JBICCN010000300">
    <property type="protein sequence ID" value="KAL3079890.1"/>
    <property type="molecule type" value="Genomic_DNA"/>
</dbReference>